<organism evidence="1 2">
    <name type="scientific">Desulfoluna butyratoxydans</name>
    <dbReference type="NCBI Taxonomy" id="231438"/>
    <lineage>
        <taxon>Bacteria</taxon>
        <taxon>Pseudomonadati</taxon>
        <taxon>Thermodesulfobacteriota</taxon>
        <taxon>Desulfobacteria</taxon>
        <taxon>Desulfobacterales</taxon>
        <taxon>Desulfolunaceae</taxon>
        <taxon>Desulfoluna</taxon>
    </lineage>
</organism>
<evidence type="ECO:0000313" key="1">
    <source>
        <dbReference type="EMBL" id="VFQ43939.1"/>
    </source>
</evidence>
<dbReference type="Proteomes" id="UP000507962">
    <property type="component" value="Unassembled WGS sequence"/>
</dbReference>
<sequence>MAVSKDQVVKELKGAARQGRISCALALSTALRCGVTPGEAGSCLDELKIRIETCQLGLFGFGPDKQKRIQIPEIISEEVAGWLNERAEAKGHVTCAEIFVKAKEDGLSRALLAGACEKTGVKIRACQLGAFG</sequence>
<reference evidence="1 2" key="1">
    <citation type="submission" date="2019-03" db="EMBL/GenBank/DDBJ databases">
        <authorList>
            <person name="Nijsse B."/>
        </authorList>
    </citation>
    <scope>NUCLEOTIDE SEQUENCE [LARGE SCALE GENOMIC DNA]</scope>
    <source>
        <strain evidence="1">Desulfoluna butyratoxydans MSL71</strain>
    </source>
</reference>
<protein>
    <submittedName>
        <fullName evidence="1">Uncharacterized protein</fullName>
    </submittedName>
</protein>
<dbReference type="RefSeq" id="WP_180138489.1">
    <property type="nucleotide sequence ID" value="NZ_CAADHO010000002.1"/>
</dbReference>
<accession>A0A4U8YLB5</accession>
<evidence type="ECO:0000313" key="2">
    <source>
        <dbReference type="Proteomes" id="UP000507962"/>
    </source>
</evidence>
<dbReference type="AlphaFoldDB" id="A0A4U8YLB5"/>
<keyword evidence="2" id="KW-1185">Reference proteome</keyword>
<name>A0A4U8YLB5_9BACT</name>
<dbReference type="EMBL" id="CAADHO010000002">
    <property type="protein sequence ID" value="VFQ43939.1"/>
    <property type="molecule type" value="Genomic_DNA"/>
</dbReference>
<gene>
    <name evidence="1" type="ORF">MSL71_15820</name>
</gene>
<proteinExistence type="predicted"/>